<gene>
    <name evidence="1" type="ORF">EGT74_12960</name>
</gene>
<protein>
    <submittedName>
        <fullName evidence="1">Uncharacterized protein</fullName>
    </submittedName>
</protein>
<keyword evidence="2" id="KW-1185">Reference proteome</keyword>
<comment type="caution">
    <text evidence="1">The sequence shown here is derived from an EMBL/GenBank/DDBJ whole genome shotgun (WGS) entry which is preliminary data.</text>
</comment>
<dbReference type="RefSeq" id="WP_123846981.1">
    <property type="nucleotide sequence ID" value="NZ_RPDH01000002.1"/>
</dbReference>
<organism evidence="1 2">
    <name type="scientific">Chitinophaga lutea</name>
    <dbReference type="NCBI Taxonomy" id="2488634"/>
    <lineage>
        <taxon>Bacteria</taxon>
        <taxon>Pseudomonadati</taxon>
        <taxon>Bacteroidota</taxon>
        <taxon>Chitinophagia</taxon>
        <taxon>Chitinophagales</taxon>
        <taxon>Chitinophagaceae</taxon>
        <taxon>Chitinophaga</taxon>
    </lineage>
</organism>
<proteinExistence type="predicted"/>
<dbReference type="EMBL" id="RPDH01000002">
    <property type="protein sequence ID" value="RPE07981.1"/>
    <property type="molecule type" value="Genomic_DNA"/>
</dbReference>
<dbReference type="AlphaFoldDB" id="A0A3N4PSJ8"/>
<evidence type="ECO:0000313" key="2">
    <source>
        <dbReference type="Proteomes" id="UP000278351"/>
    </source>
</evidence>
<reference evidence="1 2" key="1">
    <citation type="submission" date="2018-11" db="EMBL/GenBank/DDBJ databases">
        <title>Chitinophaga lutea sp.nov., isolate from arsenic contaminated soil.</title>
        <authorList>
            <person name="Zong Y."/>
        </authorList>
    </citation>
    <scope>NUCLEOTIDE SEQUENCE [LARGE SCALE GENOMIC DNA]</scope>
    <source>
        <strain evidence="1 2">ZY74</strain>
    </source>
</reference>
<accession>A0A3N4PSJ8</accession>
<evidence type="ECO:0000313" key="1">
    <source>
        <dbReference type="EMBL" id="RPE07981.1"/>
    </source>
</evidence>
<name>A0A3N4PSJ8_9BACT</name>
<dbReference type="Proteomes" id="UP000278351">
    <property type="component" value="Unassembled WGS sequence"/>
</dbReference>
<sequence length="73" mass="8130">MGIFQIAIAGTNVKVEQESEDSFILELPGGTLFLIRKQDNEGATHWFEEGADNETGFTKELGLAIESRLMKQE</sequence>
<dbReference type="OrthoDB" id="676314at2"/>